<dbReference type="Pfam" id="PF19026">
    <property type="entry name" value="UBA_HYPK"/>
    <property type="match status" value="1"/>
</dbReference>
<dbReference type="InterPro" id="IPR044034">
    <property type="entry name" value="NAC-like_UBA"/>
</dbReference>
<evidence type="ECO:0000313" key="2">
    <source>
        <dbReference type="EMBL" id="KZV96206.1"/>
    </source>
</evidence>
<dbReference type="EMBL" id="KV425946">
    <property type="protein sequence ID" value="KZV96206.1"/>
    <property type="molecule type" value="Genomic_DNA"/>
</dbReference>
<dbReference type="Gene3D" id="1.10.8.10">
    <property type="entry name" value="DNA helicase RuvA subunit, C-terminal domain"/>
    <property type="match status" value="1"/>
</dbReference>
<dbReference type="Proteomes" id="UP000077266">
    <property type="component" value="Unassembled WGS sequence"/>
</dbReference>
<dbReference type="OrthoDB" id="285219at2759"/>
<dbReference type="AlphaFoldDB" id="A0A165KED1"/>
<proteinExistence type="predicted"/>
<name>A0A165KED1_EXIGL</name>
<keyword evidence="3" id="KW-1185">Reference proteome</keyword>
<feature type="domain" description="Nascent polypeptide-associated complex subunit alpha-like UBA" evidence="1">
    <location>
        <begin position="51"/>
        <end position="88"/>
    </location>
</feature>
<dbReference type="InParanoid" id="A0A165KED1"/>
<evidence type="ECO:0000259" key="1">
    <source>
        <dbReference type="Pfam" id="PF19026"/>
    </source>
</evidence>
<dbReference type="InterPro" id="IPR038922">
    <property type="entry name" value="HYPK_UBA"/>
</dbReference>
<evidence type="ECO:0000313" key="3">
    <source>
        <dbReference type="Proteomes" id="UP000077266"/>
    </source>
</evidence>
<reference evidence="2 3" key="1">
    <citation type="journal article" date="2016" name="Mol. Biol. Evol.">
        <title>Comparative Genomics of Early-Diverging Mushroom-Forming Fungi Provides Insights into the Origins of Lignocellulose Decay Capabilities.</title>
        <authorList>
            <person name="Nagy L.G."/>
            <person name="Riley R."/>
            <person name="Tritt A."/>
            <person name="Adam C."/>
            <person name="Daum C."/>
            <person name="Floudas D."/>
            <person name="Sun H."/>
            <person name="Yadav J.S."/>
            <person name="Pangilinan J."/>
            <person name="Larsson K.H."/>
            <person name="Matsuura K."/>
            <person name="Barry K."/>
            <person name="Labutti K."/>
            <person name="Kuo R."/>
            <person name="Ohm R.A."/>
            <person name="Bhattacharya S.S."/>
            <person name="Shirouzu T."/>
            <person name="Yoshinaga Y."/>
            <person name="Martin F.M."/>
            <person name="Grigoriev I.V."/>
            <person name="Hibbett D.S."/>
        </authorList>
    </citation>
    <scope>NUCLEOTIDE SEQUENCE [LARGE SCALE GENOMIC DNA]</scope>
    <source>
        <strain evidence="2 3">HHB12029</strain>
    </source>
</reference>
<gene>
    <name evidence="2" type="ORF">EXIGLDRAFT_609524</name>
</gene>
<organism evidence="2 3">
    <name type="scientific">Exidia glandulosa HHB12029</name>
    <dbReference type="NCBI Taxonomy" id="1314781"/>
    <lineage>
        <taxon>Eukaryota</taxon>
        <taxon>Fungi</taxon>
        <taxon>Dikarya</taxon>
        <taxon>Basidiomycota</taxon>
        <taxon>Agaricomycotina</taxon>
        <taxon>Agaricomycetes</taxon>
        <taxon>Auriculariales</taxon>
        <taxon>Exidiaceae</taxon>
        <taxon>Exidia</taxon>
    </lineage>
</organism>
<sequence length="100" mass="10826">MASNGRGPPEVIVNFADGQSYSRTKFDELAREGFFEPKPAAPKGKEVSHAKKDDIDYIVREMELSRAEAERALSEHAGDLQATLRTLVCANWGSSGSGGN</sequence>
<dbReference type="CDD" id="cd14361">
    <property type="entry name" value="UBA_HYPK"/>
    <property type="match status" value="1"/>
</dbReference>
<accession>A0A165KED1</accession>
<protein>
    <recommendedName>
        <fullName evidence="1">Nascent polypeptide-associated complex subunit alpha-like UBA domain-containing protein</fullName>
    </recommendedName>
</protein>
<dbReference type="STRING" id="1314781.A0A165KED1"/>